<dbReference type="Proteomes" id="UP000320653">
    <property type="component" value="Unassembled WGS sequence"/>
</dbReference>
<evidence type="ECO:0000313" key="2">
    <source>
        <dbReference type="Proteomes" id="UP000320653"/>
    </source>
</evidence>
<sequence>MNESEAYEYLGRLVETMPALTPKEITPQTLHWLARVQSHVKKFKTDMDLRRFEVMANYIVQGNSSEANRNEFLFLLYTALAQYEVNAPVASRGAFIAVGNSFDAHVAVGNLLKTATHSVRIIDPYMDETMLTDFAVLAPEKITVELLTDKAYVRPGFSPAAKAFSLQFGSQRPLEARLTSPKALHDRLIIVDQSAVWTLTQSLKDFARRSPASIIKADADIAPLKVHAYETYWKAATLA</sequence>
<protein>
    <submittedName>
        <fullName evidence="1">Uncharacterized protein</fullName>
    </submittedName>
</protein>
<dbReference type="SUPFAM" id="SSF56024">
    <property type="entry name" value="Phospholipase D/nuclease"/>
    <property type="match status" value="1"/>
</dbReference>
<dbReference type="OrthoDB" id="7572623at2"/>
<dbReference type="AlphaFoldDB" id="A0A561QSE3"/>
<dbReference type="RefSeq" id="WP_145639022.1">
    <property type="nucleotide sequence ID" value="NZ_VIWP01000004.1"/>
</dbReference>
<evidence type="ECO:0000313" key="1">
    <source>
        <dbReference type="EMBL" id="TWF53305.1"/>
    </source>
</evidence>
<proteinExistence type="predicted"/>
<organism evidence="1 2">
    <name type="scientific">Neorhizobium alkalisoli</name>
    <dbReference type="NCBI Taxonomy" id="528178"/>
    <lineage>
        <taxon>Bacteria</taxon>
        <taxon>Pseudomonadati</taxon>
        <taxon>Pseudomonadota</taxon>
        <taxon>Alphaproteobacteria</taxon>
        <taxon>Hyphomicrobiales</taxon>
        <taxon>Rhizobiaceae</taxon>
        <taxon>Rhizobium/Agrobacterium group</taxon>
        <taxon>Neorhizobium</taxon>
    </lineage>
</organism>
<accession>A0A561QSE3</accession>
<reference evidence="1 2" key="1">
    <citation type="submission" date="2019-06" db="EMBL/GenBank/DDBJ databases">
        <title>Sorghum-associated microbial communities from plants grown in Nebraska, USA.</title>
        <authorList>
            <person name="Schachtman D."/>
        </authorList>
    </citation>
    <scope>NUCLEOTIDE SEQUENCE [LARGE SCALE GENOMIC DNA]</scope>
    <source>
        <strain evidence="1 2">1225</strain>
    </source>
</reference>
<name>A0A561QSE3_9HYPH</name>
<dbReference type="EMBL" id="VIWP01000004">
    <property type="protein sequence ID" value="TWF53305.1"/>
    <property type="molecule type" value="Genomic_DNA"/>
</dbReference>
<comment type="caution">
    <text evidence="1">The sequence shown here is derived from an EMBL/GenBank/DDBJ whole genome shotgun (WGS) entry which is preliminary data.</text>
</comment>
<gene>
    <name evidence="1" type="ORF">FHW37_104584</name>
</gene>
<keyword evidence="2" id="KW-1185">Reference proteome</keyword>